<dbReference type="CDD" id="cd18793">
    <property type="entry name" value="SF2_C_SNF"/>
    <property type="match status" value="1"/>
</dbReference>
<evidence type="ECO:0000256" key="1">
    <source>
        <dbReference type="ARBA" id="ARBA00022801"/>
    </source>
</evidence>
<sequence>MASGANRIHLFEALRNAASFGDGKPQVQTPVFFQVLEGAAGFSLRVVDKKGADLDADYRAFSGIEREILKAFGEVRWSWDAGRVWGEEEFDRSGILLHEHSHLVWMLARSGKVVDADMKPLVFHPDPARLQLVVDLDDADWATGYFRLRHADGSTTALEQLRLVAESHLMADRTIYGIQPLGMGFRTLGLFSDSVPATQLNEYLTLFFSACSSVDLVCGNYSVCPGDPLPAKATLVFQQVDENAALHLDIVQAIPGFPIEFARDYDLGRVAFADDMEGLIRVRDVLYGDVLKARASLLQLLKKLARSAGSPEAYLVDDEEGLILGPDLASVFLREHLAEIMSEFDLFGAEKLKAYRIRHVEPKLDVRLDHGIDFLEGDAALELEGERFSLFDALQQYRKQKYIALADGSHAVLDQRYMERLDRLFKKQKNGVRISFFDLPLIEELMEEGASRSKLPDSREVFRGFNTLGKKRLQLPRFSGTLRRYQTAGVKWLDYLHQHRLGGCLADDMGLGKTIQAIALLTRIYPAEKKPSLLVMPRSLLFNWQRELERFAPELTSCIHYGPNRALDKTLANQLVLTTYGTLRADIEAFAETEFHAVVLDESQAIKNLNTQTAKAALALRCEFRLALSGTPIENNLGELYTLFRFLNPSMFGSGAEFERDYVAPIQRTGDKDVARELRRKIKPFILRRLKSDVLKDLPAKVEQVLFVEMGEEQRTLYEARRCFYQALIKGEIERNGLAKSRFAVLEALLELRQIATVPESKSDGAIVSAKRELLAGALQEAVENNRKCLVFTNFLAGVEQVGSLLNELGIEHVSMTGATSNRAQLVERFQNDPQLKVFVMTLKTGGVGLNLTAADTVFILDPWWNTSAETQAVDRTHRIGQKKTVFTYRLIAANSIEEKIMKLQQHKKELVDLVVSSDGATLKSLSEEDIDHLLGA</sequence>
<dbReference type="InterPro" id="IPR014001">
    <property type="entry name" value="Helicase_ATP-bd"/>
</dbReference>
<protein>
    <recommendedName>
        <fullName evidence="6">RNA polymerase-associated protein RapA</fullName>
    </recommendedName>
</protein>
<organism evidence="4 5">
    <name type="scientific">Pontiella sulfatireligans</name>
    <dbReference type="NCBI Taxonomy" id="2750658"/>
    <lineage>
        <taxon>Bacteria</taxon>
        <taxon>Pseudomonadati</taxon>
        <taxon>Kiritimatiellota</taxon>
        <taxon>Kiritimatiellia</taxon>
        <taxon>Kiritimatiellales</taxon>
        <taxon>Pontiellaceae</taxon>
        <taxon>Pontiella</taxon>
    </lineage>
</organism>
<dbReference type="SUPFAM" id="SSF52540">
    <property type="entry name" value="P-loop containing nucleoside triphosphate hydrolases"/>
    <property type="match status" value="2"/>
</dbReference>
<evidence type="ECO:0000259" key="2">
    <source>
        <dbReference type="PROSITE" id="PS51192"/>
    </source>
</evidence>
<keyword evidence="5" id="KW-1185">Reference proteome</keyword>
<accession>A0A6C2UUI6</accession>
<feature type="domain" description="Helicase ATP-binding" evidence="2">
    <location>
        <begin position="494"/>
        <end position="650"/>
    </location>
</feature>
<dbReference type="PANTHER" id="PTHR10799">
    <property type="entry name" value="SNF2/RAD54 HELICASE FAMILY"/>
    <property type="match status" value="1"/>
</dbReference>
<dbReference type="Pfam" id="PF00271">
    <property type="entry name" value="Helicase_C"/>
    <property type="match status" value="1"/>
</dbReference>
<dbReference type="PROSITE" id="PS51192">
    <property type="entry name" value="HELICASE_ATP_BIND_1"/>
    <property type="match status" value="1"/>
</dbReference>
<dbReference type="SMART" id="SM00487">
    <property type="entry name" value="DEXDc"/>
    <property type="match status" value="1"/>
</dbReference>
<dbReference type="InterPro" id="IPR027417">
    <property type="entry name" value="P-loop_NTPase"/>
</dbReference>
<dbReference type="GO" id="GO:0016787">
    <property type="term" value="F:hydrolase activity"/>
    <property type="evidence" value="ECO:0007669"/>
    <property type="project" value="UniProtKB-KW"/>
</dbReference>
<dbReference type="SMART" id="SM00490">
    <property type="entry name" value="HELICc"/>
    <property type="match status" value="1"/>
</dbReference>
<evidence type="ECO:0000259" key="3">
    <source>
        <dbReference type="PROSITE" id="PS51194"/>
    </source>
</evidence>
<dbReference type="InterPro" id="IPR049730">
    <property type="entry name" value="SNF2/RAD54-like_C"/>
</dbReference>
<dbReference type="CDD" id="cd18012">
    <property type="entry name" value="DEXQc_arch_SWI2_SNF2"/>
    <property type="match status" value="1"/>
</dbReference>
<evidence type="ECO:0000313" key="4">
    <source>
        <dbReference type="EMBL" id="VGO22556.1"/>
    </source>
</evidence>
<reference evidence="4 5" key="1">
    <citation type="submission" date="2019-04" db="EMBL/GenBank/DDBJ databases">
        <authorList>
            <person name="Van Vliet M D."/>
        </authorList>
    </citation>
    <scope>NUCLEOTIDE SEQUENCE [LARGE SCALE GENOMIC DNA]</scope>
    <source>
        <strain evidence="4 5">F21</strain>
    </source>
</reference>
<dbReference type="Pfam" id="PF00176">
    <property type="entry name" value="SNF2-rel_dom"/>
    <property type="match status" value="1"/>
</dbReference>
<dbReference type="Gene3D" id="3.40.50.300">
    <property type="entry name" value="P-loop containing nucleotide triphosphate hydrolases"/>
    <property type="match status" value="1"/>
</dbReference>
<proteinExistence type="predicted"/>
<name>A0A6C2UUI6_9BACT</name>
<dbReference type="Gene3D" id="3.40.50.10810">
    <property type="entry name" value="Tandem AAA-ATPase domain"/>
    <property type="match status" value="1"/>
</dbReference>
<keyword evidence="1" id="KW-0378">Hydrolase</keyword>
<dbReference type="InterPro" id="IPR038718">
    <property type="entry name" value="SNF2-like_sf"/>
</dbReference>
<dbReference type="RefSeq" id="WP_136063995.1">
    <property type="nucleotide sequence ID" value="NZ_CAAHFH010000002.1"/>
</dbReference>
<evidence type="ECO:0000313" key="5">
    <source>
        <dbReference type="Proteomes" id="UP000346198"/>
    </source>
</evidence>
<dbReference type="EMBL" id="CAAHFH010000002">
    <property type="protein sequence ID" value="VGO22556.1"/>
    <property type="molecule type" value="Genomic_DNA"/>
</dbReference>
<dbReference type="PROSITE" id="PS51194">
    <property type="entry name" value="HELICASE_CTER"/>
    <property type="match status" value="1"/>
</dbReference>
<dbReference type="InterPro" id="IPR000330">
    <property type="entry name" value="SNF2_N"/>
</dbReference>
<gene>
    <name evidence="4" type="ORF">SCARR_04640</name>
</gene>
<dbReference type="Proteomes" id="UP000346198">
    <property type="component" value="Unassembled WGS sequence"/>
</dbReference>
<feature type="domain" description="Helicase C-terminal" evidence="3">
    <location>
        <begin position="778"/>
        <end position="920"/>
    </location>
</feature>
<dbReference type="AlphaFoldDB" id="A0A6C2UUI6"/>
<dbReference type="GO" id="GO:0005524">
    <property type="term" value="F:ATP binding"/>
    <property type="evidence" value="ECO:0007669"/>
    <property type="project" value="InterPro"/>
</dbReference>
<evidence type="ECO:0008006" key="6">
    <source>
        <dbReference type="Google" id="ProtNLM"/>
    </source>
</evidence>
<dbReference type="InterPro" id="IPR001650">
    <property type="entry name" value="Helicase_C-like"/>
</dbReference>